<evidence type="ECO:0000256" key="4">
    <source>
        <dbReference type="ARBA" id="ARBA00022806"/>
    </source>
</evidence>
<dbReference type="Pfam" id="PF03880">
    <property type="entry name" value="DbpA"/>
    <property type="match status" value="1"/>
</dbReference>
<dbReference type="PROSITE" id="PS00039">
    <property type="entry name" value="DEAD_ATP_HELICASE"/>
    <property type="match status" value="1"/>
</dbReference>
<dbReference type="PROSITE" id="PS51194">
    <property type="entry name" value="HELICASE_CTER"/>
    <property type="match status" value="1"/>
</dbReference>
<dbReference type="Pfam" id="PF00270">
    <property type="entry name" value="DEAD"/>
    <property type="match status" value="1"/>
</dbReference>
<dbReference type="InterPro" id="IPR044742">
    <property type="entry name" value="DEAD/DEAH_RhlB"/>
</dbReference>
<evidence type="ECO:0000256" key="7">
    <source>
        <dbReference type="ARBA" id="ARBA00038437"/>
    </source>
</evidence>
<dbReference type="Proteomes" id="UP001479606">
    <property type="component" value="Unassembled WGS sequence"/>
</dbReference>
<dbReference type="PANTHER" id="PTHR47959">
    <property type="entry name" value="ATP-DEPENDENT RNA HELICASE RHLE-RELATED"/>
    <property type="match status" value="1"/>
</dbReference>
<gene>
    <name evidence="14" type="ORF">AAFH49_04780</name>
</gene>
<evidence type="ECO:0000313" key="15">
    <source>
        <dbReference type="Proteomes" id="UP001479606"/>
    </source>
</evidence>
<keyword evidence="15" id="KW-1185">Reference proteome</keyword>
<dbReference type="CDD" id="cd18787">
    <property type="entry name" value="SF2_C_DEAD"/>
    <property type="match status" value="1"/>
</dbReference>
<dbReference type="SMART" id="SM00487">
    <property type="entry name" value="DEXDc"/>
    <property type="match status" value="1"/>
</dbReference>
<dbReference type="InterPro" id="IPR005580">
    <property type="entry name" value="DbpA/CsdA_RNA-bd_dom"/>
</dbReference>
<evidence type="ECO:0000259" key="12">
    <source>
        <dbReference type="PROSITE" id="PS51194"/>
    </source>
</evidence>
<dbReference type="SUPFAM" id="SSF52540">
    <property type="entry name" value="P-loop containing nucleoside triphosphate hydrolases"/>
    <property type="match status" value="1"/>
</dbReference>
<dbReference type="InterPro" id="IPR057325">
    <property type="entry name" value="DeaD_dimer"/>
</dbReference>
<feature type="short sequence motif" description="Q motif" evidence="8">
    <location>
        <begin position="8"/>
        <end position="36"/>
    </location>
</feature>
<sequence length="673" mass="73812">MEAEKIVVRFDELNLSEEVQRAITEMGYEEASAIQAAAIPVLLAGKDVIGQAQTGTGKTAAFSIPAIDNIDTESKDVQVLVLCPTRELAVQVSGEIQKLGKYKRGLMVVPIYGGSPYDRQLRALERGVQIVIGTPGRIMDHIERGTLKLENTTKIILDEADEMLDMGFRDDIEFILSKMPKERQTVFFSATMSKPIMELTKKYQRDPQVVKVNHQTMTVTNIEQSYYEVRGPQKKDVLSRLLDMFNLKSTIVFANTKRMVDEIVADLQAKGYFAEGLHGDMGQQQRQNTLDKFRKSTIEVLVATDVAARGIDVDNVEAVVNYDLPADEEYYVHRIGRTGRAGKSGKAFTFVSGRDIYKLRDIMRFTKAQIKLEQVPSFADVSEVKTTLFLNQIKEIVEKGNLEKYVGRVQRLLDQGEEMTSLDIAAALLKMTMKEDKSAQQSLDASKAAGQARAGFTRLFVTMGKKDRIHPRDIVDLISESSNLTGAKVGDIALYDKFSFVEVPSEYADEIVSKLGRTSIQGTPVSFSIATPVQEGAAKEEGFNRMGGGGPGGFGGDRERRPFNGGERREGGSSYGGGYKGGNRSGGSFGGGERREGGSGYGGGYKGNRDGGSGYGNKPAYGNREGGTGKSGYGNRPSYGDKPSYGNKPSYGTPREYDTRPAPRAPRNESFDE</sequence>
<dbReference type="InterPro" id="IPR050079">
    <property type="entry name" value="DEAD_box_RNA_helicase"/>
</dbReference>
<feature type="domain" description="DEAD-box RNA helicase Q" evidence="13">
    <location>
        <begin position="8"/>
        <end position="36"/>
    </location>
</feature>
<accession>A0ABU9LS45</accession>
<comment type="similarity">
    <text evidence="7 9">Belongs to the DEAD box helicase family.</text>
</comment>
<feature type="region of interest" description="Disordered" evidence="10">
    <location>
        <begin position="537"/>
        <end position="673"/>
    </location>
</feature>
<evidence type="ECO:0000313" key="14">
    <source>
        <dbReference type="EMBL" id="MEL5993512.1"/>
    </source>
</evidence>
<feature type="compositionally biased region" description="Basic and acidic residues" evidence="10">
    <location>
        <begin position="556"/>
        <end position="571"/>
    </location>
</feature>
<dbReference type="Pfam" id="PF00271">
    <property type="entry name" value="Helicase_C"/>
    <property type="match status" value="1"/>
</dbReference>
<dbReference type="InterPro" id="IPR014014">
    <property type="entry name" value="RNA_helicase_DEAD_Q_motif"/>
</dbReference>
<dbReference type="GO" id="GO:0016787">
    <property type="term" value="F:hydrolase activity"/>
    <property type="evidence" value="ECO:0007669"/>
    <property type="project" value="UniProtKB-KW"/>
</dbReference>
<evidence type="ECO:0000256" key="3">
    <source>
        <dbReference type="ARBA" id="ARBA00022801"/>
    </source>
</evidence>
<dbReference type="InterPro" id="IPR001650">
    <property type="entry name" value="Helicase_C-like"/>
</dbReference>
<dbReference type="InterPro" id="IPR011545">
    <property type="entry name" value="DEAD/DEAH_box_helicase_dom"/>
</dbReference>
<name>A0ABU9LS45_9BACT</name>
<dbReference type="InterPro" id="IPR000629">
    <property type="entry name" value="RNA-helicase_DEAD-box_CS"/>
</dbReference>
<dbReference type="PANTHER" id="PTHR47959:SF13">
    <property type="entry name" value="ATP-DEPENDENT RNA HELICASE RHLE"/>
    <property type="match status" value="1"/>
</dbReference>
<dbReference type="SMART" id="SM00490">
    <property type="entry name" value="HELICc"/>
    <property type="match status" value="1"/>
</dbReference>
<keyword evidence="4 9" id="KW-0347">Helicase</keyword>
<dbReference type="Pfam" id="PF25399">
    <property type="entry name" value="DeaD_dimer"/>
    <property type="match status" value="1"/>
</dbReference>
<keyword evidence="6" id="KW-0346">Stress response</keyword>
<evidence type="ECO:0000256" key="8">
    <source>
        <dbReference type="PROSITE-ProRule" id="PRU00552"/>
    </source>
</evidence>
<proteinExistence type="inferred from homology"/>
<evidence type="ECO:0000256" key="9">
    <source>
        <dbReference type="RuleBase" id="RU000492"/>
    </source>
</evidence>
<dbReference type="CDD" id="cd00268">
    <property type="entry name" value="DEADc"/>
    <property type="match status" value="1"/>
</dbReference>
<dbReference type="InterPro" id="IPR014001">
    <property type="entry name" value="Helicase_ATP-bd"/>
</dbReference>
<protein>
    <submittedName>
        <fullName evidence="14">DEAD/DEAH box helicase</fullName>
        <ecNumber evidence="14">3.6.4.-</ecNumber>
    </submittedName>
</protein>
<dbReference type="Gene3D" id="3.40.50.300">
    <property type="entry name" value="P-loop containing nucleotide triphosphate hydrolases"/>
    <property type="match status" value="2"/>
</dbReference>
<organism evidence="14 15">
    <name type="scientific">Hymenobacter segetis</name>
    <dbReference type="NCBI Taxonomy" id="2025509"/>
    <lineage>
        <taxon>Bacteria</taxon>
        <taxon>Pseudomonadati</taxon>
        <taxon>Bacteroidota</taxon>
        <taxon>Cytophagia</taxon>
        <taxon>Cytophagales</taxon>
        <taxon>Hymenobacteraceae</taxon>
        <taxon>Hymenobacter</taxon>
    </lineage>
</organism>
<comment type="caution">
    <text evidence="14">The sequence shown here is derived from an EMBL/GenBank/DDBJ whole genome shotgun (WGS) entry which is preliminary data.</text>
</comment>
<keyword evidence="3 9" id="KW-0378">Hydrolase</keyword>
<dbReference type="PROSITE" id="PS51195">
    <property type="entry name" value="Q_MOTIF"/>
    <property type="match status" value="1"/>
</dbReference>
<keyword evidence="5 9" id="KW-0067">ATP-binding</keyword>
<dbReference type="PROSITE" id="PS51192">
    <property type="entry name" value="HELICASE_ATP_BIND_1"/>
    <property type="match status" value="1"/>
</dbReference>
<keyword evidence="2 9" id="KW-0547">Nucleotide-binding</keyword>
<evidence type="ECO:0000256" key="5">
    <source>
        <dbReference type="ARBA" id="ARBA00022840"/>
    </source>
</evidence>
<feature type="domain" description="Helicase C-terminal" evidence="12">
    <location>
        <begin position="221"/>
        <end position="382"/>
    </location>
</feature>
<dbReference type="EMBL" id="JBCEVZ010000007">
    <property type="protein sequence ID" value="MEL5993512.1"/>
    <property type="molecule type" value="Genomic_DNA"/>
</dbReference>
<dbReference type="GO" id="GO:0004386">
    <property type="term" value="F:helicase activity"/>
    <property type="evidence" value="ECO:0007669"/>
    <property type="project" value="UniProtKB-KW"/>
</dbReference>
<dbReference type="Gene3D" id="3.30.70.330">
    <property type="match status" value="1"/>
</dbReference>
<feature type="compositionally biased region" description="Gly residues" evidence="10">
    <location>
        <begin position="545"/>
        <end position="555"/>
    </location>
</feature>
<evidence type="ECO:0000259" key="11">
    <source>
        <dbReference type="PROSITE" id="PS51192"/>
    </source>
</evidence>
<dbReference type="InterPro" id="IPR012677">
    <property type="entry name" value="Nucleotide-bd_a/b_plait_sf"/>
</dbReference>
<evidence type="ECO:0000256" key="2">
    <source>
        <dbReference type="ARBA" id="ARBA00022741"/>
    </source>
</evidence>
<feature type="domain" description="Helicase ATP-binding" evidence="11">
    <location>
        <begin position="39"/>
        <end position="210"/>
    </location>
</feature>
<reference evidence="14 15" key="1">
    <citation type="journal article" date="2018" name="Arch. Microbiol.">
        <title>Hymenobacter segetis sp. nov., isolated from soil.</title>
        <authorList>
            <person name="Ten L.N."/>
            <person name="Lim S.J."/>
            <person name="Kim B.O."/>
            <person name="Kang I.K."/>
            <person name="Jung H.Y."/>
        </authorList>
    </citation>
    <scope>NUCLEOTIDE SEQUENCE [LARGE SCALE GENOMIC DNA]</scope>
    <source>
        <strain evidence="14 15">S7-3-11</strain>
    </source>
</reference>
<feature type="compositionally biased region" description="Gly residues" evidence="10">
    <location>
        <begin position="598"/>
        <end position="615"/>
    </location>
</feature>
<evidence type="ECO:0000256" key="10">
    <source>
        <dbReference type="SAM" id="MobiDB-lite"/>
    </source>
</evidence>
<evidence type="ECO:0000256" key="1">
    <source>
        <dbReference type="ARBA" id="ARBA00022490"/>
    </source>
</evidence>
<dbReference type="RefSeq" id="WP_342296360.1">
    <property type="nucleotide sequence ID" value="NZ_JBCEVZ010000007.1"/>
</dbReference>
<dbReference type="EC" id="3.6.4.-" evidence="14"/>
<dbReference type="CDD" id="cd12252">
    <property type="entry name" value="RRM_DbpA"/>
    <property type="match status" value="1"/>
</dbReference>
<evidence type="ECO:0000256" key="6">
    <source>
        <dbReference type="ARBA" id="ARBA00023016"/>
    </source>
</evidence>
<evidence type="ECO:0000259" key="13">
    <source>
        <dbReference type="PROSITE" id="PS51195"/>
    </source>
</evidence>
<feature type="compositionally biased region" description="Basic and acidic residues" evidence="10">
    <location>
        <begin position="655"/>
        <end position="673"/>
    </location>
</feature>
<feature type="compositionally biased region" description="Gly residues" evidence="10">
    <location>
        <begin position="573"/>
        <end position="591"/>
    </location>
</feature>
<dbReference type="InterPro" id="IPR027417">
    <property type="entry name" value="P-loop_NTPase"/>
</dbReference>
<keyword evidence="1" id="KW-0963">Cytoplasm</keyword>